<dbReference type="STRING" id="144197.ENSSPAP00000024179"/>
<dbReference type="GeneID" id="103369851"/>
<dbReference type="SUPFAM" id="SSF58113">
    <property type="entry name" value="Apolipoprotein A-I"/>
    <property type="match status" value="1"/>
</dbReference>
<dbReference type="Proteomes" id="UP000694891">
    <property type="component" value="Unplaced"/>
</dbReference>
<feature type="signal peptide" evidence="1">
    <location>
        <begin position="1"/>
        <end position="16"/>
    </location>
</feature>
<evidence type="ECO:0000256" key="1">
    <source>
        <dbReference type="SAM" id="SignalP"/>
    </source>
</evidence>
<feature type="chain" id="PRO_5044592137" evidence="1">
    <location>
        <begin position="17"/>
        <end position="235"/>
    </location>
</feature>
<organism evidence="2">
    <name type="scientific">Stegastes partitus</name>
    <name type="common">bicolor damselfish</name>
    <dbReference type="NCBI Taxonomy" id="144197"/>
    <lineage>
        <taxon>Eukaryota</taxon>
        <taxon>Metazoa</taxon>
        <taxon>Chordata</taxon>
        <taxon>Craniata</taxon>
        <taxon>Vertebrata</taxon>
        <taxon>Euteleostomi</taxon>
        <taxon>Actinopterygii</taxon>
        <taxon>Neopterygii</taxon>
        <taxon>Teleostei</taxon>
        <taxon>Neoteleostei</taxon>
        <taxon>Acanthomorphata</taxon>
        <taxon>Ovalentaria</taxon>
        <taxon>Pomacentridae</taxon>
        <taxon>Stegastes</taxon>
    </lineage>
</organism>
<evidence type="ECO:0000313" key="2">
    <source>
        <dbReference type="Ensembl" id="ENSSPAP00000024179.1"/>
    </source>
</evidence>
<sequence>MKFAALVLLLAVGSQAASLQADAPDQLTQYRAKVKEGLVRVLTPLDTTSYKDSKDTAIETFDTKLGEVLTMGQGLFSTVSDATEGIRDTLKKDAQTLQASIATDAETLRENVLKHLRDYVGVLTPLKEHLEGKRPELEAIKIKVIQAAEQIGEKVPKNWEETRGSFAPIAEKVKQQAAVHMEMAEKQIGPYVTEYKDSFQAAMNNPNERLRPLLEEFKAKMAAFSETLNQALARN</sequence>
<dbReference type="CTD" id="100101640"/>
<reference evidence="4" key="2">
    <citation type="submission" date="2025-04" db="UniProtKB">
        <authorList>
            <consortium name="RefSeq"/>
        </authorList>
    </citation>
    <scope>IDENTIFICATION</scope>
</reference>
<dbReference type="AlphaFoldDB" id="A0A3B5B283"/>
<gene>
    <name evidence="4" type="primary">apoa4</name>
</gene>
<accession>A0A3B5B283</accession>
<reference evidence="2" key="1">
    <citation type="submission" date="2023-09" db="UniProtKB">
        <authorList>
            <consortium name="Ensembl"/>
        </authorList>
    </citation>
    <scope>IDENTIFICATION</scope>
</reference>
<evidence type="ECO:0000313" key="4">
    <source>
        <dbReference type="RefSeq" id="XP_008296905.1"/>
    </source>
</evidence>
<keyword evidence="1" id="KW-0732">Signal</keyword>
<evidence type="ECO:0000313" key="3">
    <source>
        <dbReference type="Proteomes" id="UP000694891"/>
    </source>
</evidence>
<dbReference type="RefSeq" id="XP_008296905.1">
    <property type="nucleotide sequence ID" value="XM_008298683.1"/>
</dbReference>
<keyword evidence="3" id="KW-1185">Reference proteome</keyword>
<proteinExistence type="predicted"/>
<dbReference type="OrthoDB" id="8727817at2759"/>
<dbReference type="GeneTree" id="ENSGT00940000174767"/>
<dbReference type="Ensembl" id="ENSSPAT00000024579.1">
    <property type="protein sequence ID" value="ENSSPAP00000024179.1"/>
    <property type="gene ID" value="ENSSPAG00000018269.1"/>
</dbReference>
<protein>
    <submittedName>
        <fullName evidence="4">Apolipoprotein A-IV</fullName>
    </submittedName>
    <submittedName>
        <fullName evidence="2">Apolipoprotein A4</fullName>
    </submittedName>
</protein>
<dbReference type="Gene3D" id="1.20.120.20">
    <property type="entry name" value="Apolipoprotein"/>
    <property type="match status" value="1"/>
</dbReference>
<name>A0A3B5B283_9TELE</name>